<reference evidence="4" key="1">
    <citation type="journal article" date="2019" name="Int. J. Syst. Evol. Microbiol.">
        <title>The Global Catalogue of Microorganisms (GCM) 10K type strain sequencing project: providing services to taxonomists for standard genome sequencing and annotation.</title>
        <authorList>
            <consortium name="The Broad Institute Genomics Platform"/>
            <consortium name="The Broad Institute Genome Sequencing Center for Infectious Disease"/>
            <person name="Wu L."/>
            <person name="Ma J."/>
        </authorList>
    </citation>
    <scope>NUCLEOTIDE SEQUENCE [LARGE SCALE GENOMIC DNA]</scope>
    <source>
        <strain evidence="4">JCM 17342</strain>
    </source>
</reference>
<organism evidence="3 4">
    <name type="scientific">Allokutzneria multivorans</name>
    <dbReference type="NCBI Taxonomy" id="1142134"/>
    <lineage>
        <taxon>Bacteria</taxon>
        <taxon>Bacillati</taxon>
        <taxon>Actinomycetota</taxon>
        <taxon>Actinomycetes</taxon>
        <taxon>Pseudonocardiales</taxon>
        <taxon>Pseudonocardiaceae</taxon>
        <taxon>Allokutzneria</taxon>
    </lineage>
</organism>
<dbReference type="CDD" id="cd00093">
    <property type="entry name" value="HTH_XRE"/>
    <property type="match status" value="1"/>
</dbReference>
<dbReference type="PANTHER" id="PTHR46797:SF1">
    <property type="entry name" value="METHYLPHOSPHONATE SYNTHASE"/>
    <property type="match status" value="1"/>
</dbReference>
<evidence type="ECO:0000256" key="1">
    <source>
        <dbReference type="ARBA" id="ARBA00023125"/>
    </source>
</evidence>
<proteinExistence type="predicted"/>
<feature type="domain" description="HTH cro/C1-type" evidence="2">
    <location>
        <begin position="15"/>
        <end position="70"/>
    </location>
</feature>
<dbReference type="InterPro" id="IPR001387">
    <property type="entry name" value="Cro/C1-type_HTH"/>
</dbReference>
<name>A0ABP7SR45_9PSEU</name>
<dbReference type="EMBL" id="BAABAL010000017">
    <property type="protein sequence ID" value="GAA4015359.1"/>
    <property type="molecule type" value="Genomic_DNA"/>
</dbReference>
<dbReference type="SMART" id="SM00530">
    <property type="entry name" value="HTH_XRE"/>
    <property type="match status" value="1"/>
</dbReference>
<dbReference type="Proteomes" id="UP001501747">
    <property type="component" value="Unassembled WGS sequence"/>
</dbReference>
<evidence type="ECO:0000313" key="3">
    <source>
        <dbReference type="EMBL" id="GAA4015359.1"/>
    </source>
</evidence>
<evidence type="ECO:0000313" key="4">
    <source>
        <dbReference type="Proteomes" id="UP001501747"/>
    </source>
</evidence>
<keyword evidence="1" id="KW-0238">DNA-binding</keyword>
<sequence>MVRGGGDQLSVGERIAFYRRRRGLSQAVLAGLVDRSEDWLSKIERGEREIRRLDVLTEVAKALRVTLGDLLGEPVLMEDDDNHDDVPAIRDALMAPRRLSRTLYSSEISPEYLDPAPVAALTEAVWSDYQRGDLGRVVSALPNLIKTAQRLEVASTDEPSYKRSCAAVSARIHHLAATALSKIGEADLAWIAAERATQAADDADDPLVLASAARSGTHALLAVGRFEDALELGDAAARWLAPRMKAGDPAALSLYGMLFLRTAVAAARHQDRSTANELLNRAEQAAEQLGRDANYWTTSFGPSNVALHRVSVALDLGDIGQVADAGLHTSTEHLPLERQVGHMIDVARALSLVAKDDKALQILFTAERKAPGIVRHSAVVREVVRSIYRRSPATSGKKSSSLLAFAERCRAVR</sequence>
<dbReference type="InterPro" id="IPR050807">
    <property type="entry name" value="TransReg_Diox_bact_type"/>
</dbReference>
<keyword evidence="4" id="KW-1185">Reference proteome</keyword>
<dbReference type="PANTHER" id="PTHR46797">
    <property type="entry name" value="HTH-TYPE TRANSCRIPTIONAL REGULATOR"/>
    <property type="match status" value="1"/>
</dbReference>
<dbReference type="SUPFAM" id="SSF47413">
    <property type="entry name" value="lambda repressor-like DNA-binding domains"/>
    <property type="match status" value="1"/>
</dbReference>
<protein>
    <submittedName>
        <fullName evidence="3">Helix-turn-helix transcriptional regulator</fullName>
    </submittedName>
</protein>
<dbReference type="Pfam" id="PF13560">
    <property type="entry name" value="HTH_31"/>
    <property type="match status" value="1"/>
</dbReference>
<comment type="caution">
    <text evidence="3">The sequence shown here is derived from an EMBL/GenBank/DDBJ whole genome shotgun (WGS) entry which is preliminary data.</text>
</comment>
<dbReference type="InterPro" id="IPR010982">
    <property type="entry name" value="Lambda_DNA-bd_dom_sf"/>
</dbReference>
<dbReference type="PROSITE" id="PS50943">
    <property type="entry name" value="HTH_CROC1"/>
    <property type="match status" value="1"/>
</dbReference>
<accession>A0ABP7SR45</accession>
<dbReference type="Gene3D" id="1.10.260.40">
    <property type="entry name" value="lambda repressor-like DNA-binding domains"/>
    <property type="match status" value="1"/>
</dbReference>
<gene>
    <name evidence="3" type="ORF">GCM10022247_42780</name>
</gene>
<evidence type="ECO:0000259" key="2">
    <source>
        <dbReference type="PROSITE" id="PS50943"/>
    </source>
</evidence>